<evidence type="ECO:0000256" key="1">
    <source>
        <dbReference type="ARBA" id="ARBA00022723"/>
    </source>
</evidence>
<dbReference type="SMART" id="SM00066">
    <property type="entry name" value="GAL4"/>
    <property type="match status" value="1"/>
</dbReference>
<keyword evidence="4" id="KW-0238">DNA-binding</keyword>
<dbReference type="GeneID" id="34521365"/>
<dbReference type="RefSeq" id="XP_022459977.1">
    <property type="nucleotide sequence ID" value="XM_022602433.1"/>
</dbReference>
<feature type="domain" description="Zn(2)-C6 fungal-type" evidence="8">
    <location>
        <begin position="43"/>
        <end position="74"/>
    </location>
</feature>
<dbReference type="PANTHER" id="PTHR47171:SF3">
    <property type="entry name" value="FARA-RELATED"/>
    <property type="match status" value="1"/>
</dbReference>
<name>W6MWX3_9ASCO</name>
<keyword evidence="2" id="KW-0862">Zinc</keyword>
<keyword evidence="5" id="KW-0804">Transcription</keyword>
<evidence type="ECO:0000256" key="3">
    <source>
        <dbReference type="ARBA" id="ARBA00023015"/>
    </source>
</evidence>
<dbReference type="InterPro" id="IPR052073">
    <property type="entry name" value="Amide_Lactam_Regulators"/>
</dbReference>
<accession>W6MWX3</accession>
<dbReference type="EMBL" id="HG793128">
    <property type="protein sequence ID" value="CDK27985.1"/>
    <property type="molecule type" value="Genomic_DNA"/>
</dbReference>
<dbReference type="STRING" id="1382522.W6MWX3"/>
<feature type="region of interest" description="Disordered" evidence="7">
    <location>
        <begin position="81"/>
        <end position="107"/>
    </location>
</feature>
<evidence type="ECO:0000256" key="7">
    <source>
        <dbReference type="SAM" id="MobiDB-lite"/>
    </source>
</evidence>
<keyword evidence="3" id="KW-0805">Transcription regulation</keyword>
<dbReference type="CDD" id="cd00067">
    <property type="entry name" value="GAL4"/>
    <property type="match status" value="1"/>
</dbReference>
<dbReference type="GO" id="GO:0006351">
    <property type="term" value="P:DNA-templated transcription"/>
    <property type="evidence" value="ECO:0007669"/>
    <property type="project" value="InterPro"/>
</dbReference>
<protein>
    <recommendedName>
        <fullName evidence="8">Zn(2)-C6 fungal-type domain-containing protein</fullName>
    </recommendedName>
</protein>
<gene>
    <name evidence="9" type="ORF">KUCA_T00003965001</name>
</gene>
<evidence type="ECO:0000259" key="8">
    <source>
        <dbReference type="PROSITE" id="PS50048"/>
    </source>
</evidence>
<reference evidence="9" key="2">
    <citation type="submission" date="2014-02" db="EMBL/GenBank/DDBJ databases">
        <title>Complete DNA sequence of /Kuraishia capsulata/ illustrates novel genomic features among budding yeasts (/Saccharomycotina/).</title>
        <authorList>
            <person name="Morales L."/>
            <person name="Noel B."/>
            <person name="Porcel B."/>
            <person name="Marcet-Houben M."/>
            <person name="Hullo M-F."/>
            <person name="Sacerdot C."/>
            <person name="Tekaia F."/>
            <person name="Leh-Louis V."/>
            <person name="Despons L."/>
            <person name="Khanna V."/>
            <person name="Aury J-M."/>
            <person name="Barbe V."/>
            <person name="Couloux A."/>
            <person name="Labadie K."/>
            <person name="Pelletier E."/>
            <person name="Souciet J-L."/>
            <person name="Boekhout T."/>
            <person name="Gabaldon T."/>
            <person name="Wincker P."/>
            <person name="Dujon B."/>
        </authorList>
    </citation>
    <scope>NUCLEOTIDE SEQUENCE</scope>
    <source>
        <strain evidence="9">CBS 1993</strain>
    </source>
</reference>
<dbReference type="PROSITE" id="PS00463">
    <property type="entry name" value="ZN2_CY6_FUNGAL_1"/>
    <property type="match status" value="1"/>
</dbReference>
<feature type="compositionally biased region" description="Basic and acidic residues" evidence="7">
    <location>
        <begin position="97"/>
        <end position="107"/>
    </location>
</feature>
<dbReference type="InterPro" id="IPR001138">
    <property type="entry name" value="Zn2Cys6_DnaBD"/>
</dbReference>
<feature type="region of interest" description="Disordered" evidence="7">
    <location>
        <begin position="745"/>
        <end position="777"/>
    </location>
</feature>
<dbReference type="Gene3D" id="4.10.240.10">
    <property type="entry name" value="Zn(2)-C6 fungal-type DNA-binding domain"/>
    <property type="match status" value="1"/>
</dbReference>
<evidence type="ECO:0000256" key="4">
    <source>
        <dbReference type="ARBA" id="ARBA00023125"/>
    </source>
</evidence>
<feature type="compositionally biased region" description="Low complexity" evidence="7">
    <location>
        <begin position="764"/>
        <end position="777"/>
    </location>
</feature>
<evidence type="ECO:0000313" key="9">
    <source>
        <dbReference type="EMBL" id="CDK27985.1"/>
    </source>
</evidence>
<dbReference type="PANTHER" id="PTHR47171">
    <property type="entry name" value="FARA-RELATED"/>
    <property type="match status" value="1"/>
</dbReference>
<keyword evidence="6" id="KW-0539">Nucleus</keyword>
<dbReference type="InterPro" id="IPR036864">
    <property type="entry name" value="Zn2-C6_fun-type_DNA-bd_sf"/>
</dbReference>
<dbReference type="Pfam" id="PF00172">
    <property type="entry name" value="Zn_clus"/>
    <property type="match status" value="1"/>
</dbReference>
<dbReference type="Pfam" id="PF04082">
    <property type="entry name" value="Fungal_trans"/>
    <property type="match status" value="1"/>
</dbReference>
<organism evidence="9 10">
    <name type="scientific">Kuraishia capsulata CBS 1993</name>
    <dbReference type="NCBI Taxonomy" id="1382522"/>
    <lineage>
        <taxon>Eukaryota</taxon>
        <taxon>Fungi</taxon>
        <taxon>Dikarya</taxon>
        <taxon>Ascomycota</taxon>
        <taxon>Saccharomycotina</taxon>
        <taxon>Pichiomycetes</taxon>
        <taxon>Pichiales</taxon>
        <taxon>Pichiaceae</taxon>
        <taxon>Kuraishia</taxon>
    </lineage>
</organism>
<evidence type="ECO:0000313" key="10">
    <source>
        <dbReference type="Proteomes" id="UP000019384"/>
    </source>
</evidence>
<dbReference type="HOGENOM" id="CLU_006329_0_1_1"/>
<dbReference type="SMART" id="SM00906">
    <property type="entry name" value="Fungal_trans"/>
    <property type="match status" value="1"/>
</dbReference>
<dbReference type="InterPro" id="IPR007219">
    <property type="entry name" value="XnlR_reg_dom"/>
</dbReference>
<dbReference type="GO" id="GO:0000981">
    <property type="term" value="F:DNA-binding transcription factor activity, RNA polymerase II-specific"/>
    <property type="evidence" value="ECO:0007669"/>
    <property type="project" value="InterPro"/>
</dbReference>
<evidence type="ECO:0000256" key="2">
    <source>
        <dbReference type="ARBA" id="ARBA00022833"/>
    </source>
</evidence>
<dbReference type="Proteomes" id="UP000019384">
    <property type="component" value="Unassembled WGS sequence"/>
</dbReference>
<keyword evidence="10" id="KW-1185">Reference proteome</keyword>
<reference evidence="9" key="1">
    <citation type="submission" date="2013-12" db="EMBL/GenBank/DDBJ databases">
        <authorList>
            <person name="Genoscope - CEA"/>
        </authorList>
    </citation>
    <scope>NUCLEOTIDE SEQUENCE</scope>
    <source>
        <strain evidence="9">CBS 1993</strain>
    </source>
</reference>
<dbReference type="GO" id="GO:0003677">
    <property type="term" value="F:DNA binding"/>
    <property type="evidence" value="ECO:0007669"/>
    <property type="project" value="UniProtKB-KW"/>
</dbReference>
<sequence>MNEDHNSSSLKSEDIEYESDTNDTQRKRGAFSGRFRRPRSSRACEICHTRKVRCDATVRMPCTNCVTFGCECKIHELKRRKPSKEKSESVSDESEGETTKRAKVERNAREVFSDPNKTLDENIKSIMSAREVALTGLYPEQLGSASKSFFGHSAYINVLLGQGKTPGSTLEQLPEVSGELKFSLSRLGETELTILKLRGAFLLPEESLCWEMIEKYFDNIDPVLPLINRSKFMREYKDLKNPPSLLLLQTVLLCGSKAMDPEAFGGSGTETLDKVSAILYQRAKALYDANVETEALPIVQSLLMFGWYWDGVEDVTKNVFYWTRVAISVAQGFGFQRNIQYSKYISEADKKVWRRVWWSLFLRDRGVAVGFGRPVVIDLEDCDVPMVTEDDFDESEPGLPSKYPKNRVSIDFFIHSVKLAELIGLVLRQQYSVRAEETRGLGRLPVVRNCDMLMGNWLENLPPSLQYMINDPTRQNMYSAMINAQYYAILCLVHRSNIIRRTKIVMRASESPKNDHMSTPAAKTLTDETQDEYYPSWGITFQASHMIAIIARNLLKSGKIKFCSAGMVYNIFTASVILLYHHHNKNPKIVRIAKSATNMCLEAFREIAKYWGIGRITLKILEVLLADREKQQRVIRDLLKMVESRAISENDYDALVSSADVNEGLKMNSRRESESKPQPENLPEVSSPAPVAGIKVPQPGNRSSATIYGNHPYHDNIPLFTQSVSDGTTPYFENFNPVQLFPELSTTGPGEPAPAAINLSAGKSPDGTSSSTGNTSDDGITSLILLDGITSNWTPSFDVSTNPAGARVFDGTHQTFKDPNSTSPDNSMSTPIQTSNGVGYGEVGRQASVGDLTTQDNVPNTMNVKDWYDYLF</sequence>
<keyword evidence="1" id="KW-0479">Metal-binding</keyword>
<dbReference type="OrthoDB" id="5121955at2759"/>
<feature type="region of interest" description="Disordered" evidence="7">
    <location>
        <begin position="1"/>
        <end position="34"/>
    </location>
</feature>
<dbReference type="SUPFAM" id="SSF57701">
    <property type="entry name" value="Zn2/Cys6 DNA-binding domain"/>
    <property type="match status" value="1"/>
</dbReference>
<feature type="region of interest" description="Disordered" evidence="7">
    <location>
        <begin position="667"/>
        <end position="705"/>
    </location>
</feature>
<proteinExistence type="predicted"/>
<dbReference type="PROSITE" id="PS50048">
    <property type="entry name" value="ZN2_CY6_FUNGAL_2"/>
    <property type="match status" value="1"/>
</dbReference>
<dbReference type="GO" id="GO:0008270">
    <property type="term" value="F:zinc ion binding"/>
    <property type="evidence" value="ECO:0007669"/>
    <property type="project" value="InterPro"/>
</dbReference>
<feature type="compositionally biased region" description="Basic and acidic residues" evidence="7">
    <location>
        <begin position="1"/>
        <end position="14"/>
    </location>
</feature>
<dbReference type="CDD" id="cd12148">
    <property type="entry name" value="fungal_TF_MHR"/>
    <property type="match status" value="1"/>
</dbReference>
<evidence type="ECO:0000256" key="5">
    <source>
        <dbReference type="ARBA" id="ARBA00023163"/>
    </source>
</evidence>
<dbReference type="AlphaFoldDB" id="W6MWX3"/>
<evidence type="ECO:0000256" key="6">
    <source>
        <dbReference type="ARBA" id="ARBA00023242"/>
    </source>
</evidence>